<dbReference type="Gene3D" id="3.30.160.390">
    <property type="entry name" value="Integrase, DNA-binding domain"/>
    <property type="match status" value="1"/>
</dbReference>
<keyword evidence="2" id="KW-0229">DNA integration</keyword>
<keyword evidence="3" id="KW-0238">DNA-binding</keyword>
<evidence type="ECO:0000259" key="5">
    <source>
        <dbReference type="Pfam" id="PF13356"/>
    </source>
</evidence>
<keyword evidence="7" id="KW-1185">Reference proteome</keyword>
<evidence type="ECO:0000256" key="1">
    <source>
        <dbReference type="ARBA" id="ARBA00008857"/>
    </source>
</evidence>
<dbReference type="InterPro" id="IPR050808">
    <property type="entry name" value="Phage_Integrase"/>
</dbReference>
<feature type="domain" description="Integrase DNA-binding" evidence="5">
    <location>
        <begin position="29"/>
        <end position="89"/>
    </location>
</feature>
<evidence type="ECO:0000313" key="6">
    <source>
        <dbReference type="EMBL" id="GGB34492.1"/>
    </source>
</evidence>
<accession>A0A916T7F3</accession>
<dbReference type="GO" id="GO:0006310">
    <property type="term" value="P:DNA recombination"/>
    <property type="evidence" value="ECO:0007669"/>
    <property type="project" value="UniProtKB-KW"/>
</dbReference>
<dbReference type="InterPro" id="IPR025166">
    <property type="entry name" value="Integrase_DNA_bind_dom"/>
</dbReference>
<dbReference type="PANTHER" id="PTHR30629:SF2">
    <property type="entry name" value="PROPHAGE INTEGRASE INTS-RELATED"/>
    <property type="match status" value="1"/>
</dbReference>
<dbReference type="InterPro" id="IPR013762">
    <property type="entry name" value="Integrase-like_cat_sf"/>
</dbReference>
<dbReference type="InterPro" id="IPR010998">
    <property type="entry name" value="Integrase_recombinase_N"/>
</dbReference>
<dbReference type="EMBL" id="BMFA01000001">
    <property type="protein sequence ID" value="GGB34492.1"/>
    <property type="molecule type" value="Genomic_DNA"/>
</dbReference>
<dbReference type="AlphaFoldDB" id="A0A916T7F3"/>
<comment type="caution">
    <text evidence="6">The sequence shown here is derived from an EMBL/GenBank/DDBJ whole genome shotgun (WGS) entry which is preliminary data.</text>
</comment>
<dbReference type="Pfam" id="PF13356">
    <property type="entry name" value="Arm-DNA-bind_3"/>
    <property type="match status" value="1"/>
</dbReference>
<reference evidence="6" key="1">
    <citation type="journal article" date="2014" name="Int. J. Syst. Evol. Microbiol.">
        <title>Complete genome sequence of Corynebacterium casei LMG S-19264T (=DSM 44701T), isolated from a smear-ripened cheese.</title>
        <authorList>
            <consortium name="US DOE Joint Genome Institute (JGI-PGF)"/>
            <person name="Walter F."/>
            <person name="Albersmeier A."/>
            <person name="Kalinowski J."/>
            <person name="Ruckert C."/>
        </authorList>
    </citation>
    <scope>NUCLEOTIDE SEQUENCE</scope>
    <source>
        <strain evidence="6">CGMCC 1.12426</strain>
    </source>
</reference>
<proteinExistence type="inferred from homology"/>
<dbReference type="Proteomes" id="UP000605148">
    <property type="component" value="Unassembled WGS sequence"/>
</dbReference>
<evidence type="ECO:0000256" key="2">
    <source>
        <dbReference type="ARBA" id="ARBA00022908"/>
    </source>
</evidence>
<evidence type="ECO:0000256" key="3">
    <source>
        <dbReference type="ARBA" id="ARBA00023125"/>
    </source>
</evidence>
<dbReference type="InterPro" id="IPR011010">
    <property type="entry name" value="DNA_brk_join_enz"/>
</dbReference>
<sequence length="492" mass="54623">MATTRDALTATHVLEAVQLAEKGTENLRDWSDVREEGLRIRVRRYKATWLFRFRNSTVTLGPANRWTPKQARELASHIRGMLRSGLDPRPWVDARLAGASHDEAAGVVLRREGKERQDWTMETLVQRYLEDHIKQGRVVRGVRRPPSAATARDVEAVLSSDPFSDIASLLARELDERSLEDFRDEMAAEHGGSASRKALAYTKAALNWARRHHSAAAGLAGVSGWWRDVASVHVERSKDRMPTIEDVGMTLALAECFRRAPGRTINTEASDRTILGLRLLAFTVQRRAIVGIERGFLIDDERQGDGWGILYIPPHLMKSRREHVLPIPPVAMQLLTPAAEASKEKGSQYLLPASRSGRTESDVPLHGASLNRMLARLRGRDEIGKARGAPDLLVRAGVTVPDWSPHDLRRTFATIVEDETTRGDAVSAVLDHAQGGARSSTQDAAAITRIAYSRAQRLPLKRIAMEPWCEAVEAAYREALPKAEEIVASLAK</sequence>
<keyword evidence="4" id="KW-0233">DNA recombination</keyword>
<reference evidence="6" key="2">
    <citation type="submission" date="2020-09" db="EMBL/GenBank/DDBJ databases">
        <authorList>
            <person name="Sun Q."/>
            <person name="Zhou Y."/>
        </authorList>
    </citation>
    <scope>NUCLEOTIDE SEQUENCE</scope>
    <source>
        <strain evidence="6">CGMCC 1.12426</strain>
    </source>
</reference>
<evidence type="ECO:0000256" key="4">
    <source>
        <dbReference type="ARBA" id="ARBA00023172"/>
    </source>
</evidence>
<dbReference type="InterPro" id="IPR038488">
    <property type="entry name" value="Integrase_DNA-bd_sf"/>
</dbReference>
<organism evidence="6 7">
    <name type="scientific">Roseibium aquae</name>
    <dbReference type="NCBI Taxonomy" id="1323746"/>
    <lineage>
        <taxon>Bacteria</taxon>
        <taxon>Pseudomonadati</taxon>
        <taxon>Pseudomonadota</taxon>
        <taxon>Alphaproteobacteria</taxon>
        <taxon>Hyphomicrobiales</taxon>
        <taxon>Stappiaceae</taxon>
        <taxon>Roseibium</taxon>
    </lineage>
</organism>
<comment type="similarity">
    <text evidence="1">Belongs to the 'phage' integrase family.</text>
</comment>
<gene>
    <name evidence="6" type="ORF">GCM10011316_03200</name>
</gene>
<dbReference type="SUPFAM" id="SSF56349">
    <property type="entry name" value="DNA breaking-rejoining enzymes"/>
    <property type="match status" value="1"/>
</dbReference>
<protein>
    <recommendedName>
        <fullName evidence="5">Integrase DNA-binding domain-containing protein</fullName>
    </recommendedName>
</protein>
<dbReference type="Gene3D" id="1.10.150.130">
    <property type="match status" value="1"/>
</dbReference>
<dbReference type="GO" id="GO:0003677">
    <property type="term" value="F:DNA binding"/>
    <property type="evidence" value="ECO:0007669"/>
    <property type="project" value="UniProtKB-KW"/>
</dbReference>
<name>A0A916T7F3_9HYPH</name>
<evidence type="ECO:0000313" key="7">
    <source>
        <dbReference type="Proteomes" id="UP000605148"/>
    </source>
</evidence>
<dbReference type="PANTHER" id="PTHR30629">
    <property type="entry name" value="PROPHAGE INTEGRASE"/>
    <property type="match status" value="1"/>
</dbReference>
<dbReference type="GO" id="GO:0015074">
    <property type="term" value="P:DNA integration"/>
    <property type="evidence" value="ECO:0007669"/>
    <property type="project" value="UniProtKB-KW"/>
</dbReference>
<dbReference type="Gene3D" id="1.10.443.10">
    <property type="entry name" value="Intergrase catalytic core"/>
    <property type="match status" value="1"/>
</dbReference>